<dbReference type="Gene3D" id="3.30.465.10">
    <property type="match status" value="1"/>
</dbReference>
<gene>
    <name evidence="8" type="ORF">BU24DRAFT_188</name>
</gene>
<dbReference type="InterPro" id="IPR016169">
    <property type="entry name" value="FAD-bd_PCMH_sub2"/>
</dbReference>
<dbReference type="Proteomes" id="UP000799778">
    <property type="component" value="Unassembled WGS sequence"/>
</dbReference>
<evidence type="ECO:0000259" key="7">
    <source>
        <dbReference type="PROSITE" id="PS51387"/>
    </source>
</evidence>
<dbReference type="EC" id="1.3.1.72" evidence="2"/>
<dbReference type="GO" id="GO:0050614">
    <property type="term" value="F:Delta24-sterol reductase activity"/>
    <property type="evidence" value="ECO:0007669"/>
    <property type="project" value="UniProtKB-EC"/>
</dbReference>
<dbReference type="GO" id="GO:0071949">
    <property type="term" value="F:FAD binding"/>
    <property type="evidence" value="ECO:0007669"/>
    <property type="project" value="InterPro"/>
</dbReference>
<accession>A0A6A5Y5Q6</accession>
<sequence length="506" mass="57370">MQTEHDTIVQRISAQVREFDKAKIPFRIYHGSTLSTRTSARRRSQIIDTSSLNNILSFDHEKKRVWVEPNVPMDHLVRATRAVKFLPKVVMELPNITAGGGFAGTSGESSSFKHGLFDRTIIGIEIVLGNGDVIKASGEDPETRDLFFGCAGSCGSLGVITALQMELIDAKEFVELEYVPVSSIQESIEVLQRAEKDASVDYIDGIQFALDRGVIMLGRLSANILPGTEPRTFNRATDAWFYMHAEQVLEKHLGDEVCFKESIPVDSYLFRYDRGVFWSGLRAFSYFATPFNSITRYLLDPFMYSRTMIHALHRSGLASQAIIQDLAVPYEKAEDFIRWTDERTGLWPLWLCPVKPSPQGEKSFSMGKQIGPEMQLDIGIWGMGPKDPYQFIKLNRDFERKVEELGGLKCLYAHAYYTQDEFWRIYDEDAYNKLRNKYHAESLPSVYDKVKVDLKGIAGGVSPQKSETWTEWLKRSFWGTWPLGGLYGVASATKGLLVQSDFLLKK</sequence>
<keyword evidence="4" id="KW-1133">Transmembrane helix</keyword>
<evidence type="ECO:0000256" key="2">
    <source>
        <dbReference type="ARBA" id="ARBA00012405"/>
    </source>
</evidence>
<keyword evidence="6" id="KW-0472">Membrane</keyword>
<evidence type="ECO:0000313" key="8">
    <source>
        <dbReference type="EMBL" id="KAF2020357.1"/>
    </source>
</evidence>
<dbReference type="RefSeq" id="XP_033388696.1">
    <property type="nucleotide sequence ID" value="XM_033521681.1"/>
</dbReference>
<dbReference type="GO" id="GO:0016020">
    <property type="term" value="C:membrane"/>
    <property type="evidence" value="ECO:0007669"/>
    <property type="project" value="UniProtKB-SubCell"/>
</dbReference>
<comment type="subcellular location">
    <subcellularLocation>
        <location evidence="1">Membrane</location>
        <topology evidence="1">Single-pass membrane protein</topology>
    </subcellularLocation>
</comment>
<evidence type="ECO:0000256" key="1">
    <source>
        <dbReference type="ARBA" id="ARBA00004167"/>
    </source>
</evidence>
<reference evidence="8" key="1">
    <citation type="journal article" date="2020" name="Stud. Mycol.">
        <title>101 Dothideomycetes genomes: a test case for predicting lifestyles and emergence of pathogens.</title>
        <authorList>
            <person name="Haridas S."/>
            <person name="Albert R."/>
            <person name="Binder M."/>
            <person name="Bloem J."/>
            <person name="Labutti K."/>
            <person name="Salamov A."/>
            <person name="Andreopoulos B."/>
            <person name="Baker S."/>
            <person name="Barry K."/>
            <person name="Bills G."/>
            <person name="Bluhm B."/>
            <person name="Cannon C."/>
            <person name="Castanera R."/>
            <person name="Culley D."/>
            <person name="Daum C."/>
            <person name="Ezra D."/>
            <person name="Gonzalez J."/>
            <person name="Henrissat B."/>
            <person name="Kuo A."/>
            <person name="Liang C."/>
            <person name="Lipzen A."/>
            <person name="Lutzoni F."/>
            <person name="Magnuson J."/>
            <person name="Mondo S."/>
            <person name="Nolan M."/>
            <person name="Ohm R."/>
            <person name="Pangilinan J."/>
            <person name="Park H.-J."/>
            <person name="Ramirez L."/>
            <person name="Alfaro M."/>
            <person name="Sun H."/>
            <person name="Tritt A."/>
            <person name="Yoshinaga Y."/>
            <person name="Zwiers L.-H."/>
            <person name="Turgeon B."/>
            <person name="Goodwin S."/>
            <person name="Spatafora J."/>
            <person name="Crous P."/>
            <person name="Grigoriev I."/>
        </authorList>
    </citation>
    <scope>NUCLEOTIDE SEQUENCE</scope>
    <source>
        <strain evidence="8">CBS 175.79</strain>
    </source>
</reference>
<dbReference type="PROSITE" id="PS51387">
    <property type="entry name" value="FAD_PCMH"/>
    <property type="match status" value="1"/>
</dbReference>
<dbReference type="OrthoDB" id="415825at2759"/>
<evidence type="ECO:0000313" key="9">
    <source>
        <dbReference type="Proteomes" id="UP000799778"/>
    </source>
</evidence>
<evidence type="ECO:0000256" key="6">
    <source>
        <dbReference type="ARBA" id="ARBA00023136"/>
    </source>
</evidence>
<dbReference type="PANTHER" id="PTHR10801">
    <property type="entry name" value="24-DEHYDROCHOLESTEROL REDUCTASE"/>
    <property type="match status" value="1"/>
</dbReference>
<dbReference type="GO" id="GO:0008202">
    <property type="term" value="P:steroid metabolic process"/>
    <property type="evidence" value="ECO:0007669"/>
    <property type="project" value="TreeGrafter"/>
</dbReference>
<dbReference type="GeneID" id="54279078"/>
<dbReference type="InterPro" id="IPR036318">
    <property type="entry name" value="FAD-bd_PCMH-like_sf"/>
</dbReference>
<name>A0A6A5Y5Q6_9PLEO</name>
<keyword evidence="9" id="KW-1185">Reference proteome</keyword>
<dbReference type="InterPro" id="IPR040165">
    <property type="entry name" value="Diminuto-like"/>
</dbReference>
<proteinExistence type="predicted"/>
<dbReference type="SUPFAM" id="SSF56176">
    <property type="entry name" value="FAD-binding/transporter-associated domain-like"/>
    <property type="match status" value="1"/>
</dbReference>
<keyword evidence="5" id="KW-0560">Oxidoreductase</keyword>
<feature type="domain" description="FAD-binding PCMH-type" evidence="7">
    <location>
        <begin position="1"/>
        <end position="170"/>
    </location>
</feature>
<keyword evidence="3" id="KW-0812">Transmembrane</keyword>
<dbReference type="InterPro" id="IPR016166">
    <property type="entry name" value="FAD-bd_PCMH"/>
</dbReference>
<dbReference type="GO" id="GO:0005737">
    <property type="term" value="C:cytoplasm"/>
    <property type="evidence" value="ECO:0007669"/>
    <property type="project" value="TreeGrafter"/>
</dbReference>
<dbReference type="PANTHER" id="PTHR10801:SF0">
    <property type="entry name" value="DELTA(24)-STEROL REDUCTASE"/>
    <property type="match status" value="1"/>
</dbReference>
<evidence type="ECO:0000256" key="5">
    <source>
        <dbReference type="ARBA" id="ARBA00023002"/>
    </source>
</evidence>
<organism evidence="8 9">
    <name type="scientific">Aaosphaeria arxii CBS 175.79</name>
    <dbReference type="NCBI Taxonomy" id="1450172"/>
    <lineage>
        <taxon>Eukaryota</taxon>
        <taxon>Fungi</taxon>
        <taxon>Dikarya</taxon>
        <taxon>Ascomycota</taxon>
        <taxon>Pezizomycotina</taxon>
        <taxon>Dothideomycetes</taxon>
        <taxon>Pleosporomycetidae</taxon>
        <taxon>Pleosporales</taxon>
        <taxon>Pleosporales incertae sedis</taxon>
        <taxon>Aaosphaeria</taxon>
    </lineage>
</organism>
<dbReference type="Pfam" id="PF01565">
    <property type="entry name" value="FAD_binding_4"/>
    <property type="match status" value="1"/>
</dbReference>
<evidence type="ECO:0000256" key="4">
    <source>
        <dbReference type="ARBA" id="ARBA00022989"/>
    </source>
</evidence>
<dbReference type="AlphaFoldDB" id="A0A6A5Y5Q6"/>
<dbReference type="InterPro" id="IPR006094">
    <property type="entry name" value="Oxid_FAD_bind_N"/>
</dbReference>
<evidence type="ECO:0000256" key="3">
    <source>
        <dbReference type="ARBA" id="ARBA00022692"/>
    </source>
</evidence>
<dbReference type="EMBL" id="ML978066">
    <property type="protein sequence ID" value="KAF2020357.1"/>
    <property type="molecule type" value="Genomic_DNA"/>
</dbReference>
<dbReference type="GO" id="GO:0000246">
    <property type="term" value="F:Delta24(24-1) sterol reductase activity"/>
    <property type="evidence" value="ECO:0007669"/>
    <property type="project" value="TreeGrafter"/>
</dbReference>
<protein>
    <recommendedName>
        <fullName evidence="2">Delta(24)-sterol reductase</fullName>
        <ecNumber evidence="2">1.3.1.72</ecNumber>
    </recommendedName>
</protein>